<protein>
    <submittedName>
        <fullName evidence="1">Uncharacterized protein</fullName>
    </submittedName>
</protein>
<dbReference type="Proteomes" id="UP001163321">
    <property type="component" value="Chromosome 5"/>
</dbReference>
<name>A0ACC0W0Y9_9STRA</name>
<proteinExistence type="predicted"/>
<keyword evidence="2" id="KW-1185">Reference proteome</keyword>
<organism evidence="1 2">
    <name type="scientific">Peronosclerospora sorghi</name>
    <dbReference type="NCBI Taxonomy" id="230839"/>
    <lineage>
        <taxon>Eukaryota</taxon>
        <taxon>Sar</taxon>
        <taxon>Stramenopiles</taxon>
        <taxon>Oomycota</taxon>
        <taxon>Peronosporomycetes</taxon>
        <taxon>Peronosporales</taxon>
        <taxon>Peronosporaceae</taxon>
        <taxon>Peronosclerospora</taxon>
    </lineage>
</organism>
<sequence>MEHTTQEGPTNVPPIRGVSAEMLRHLQGCRHCPREVVDTIKEQCNRRDQRLDAKKKGNGSSHVTLEEQGMLLNTVANSTADDATTVIHSSMDTPVTRKRKESDMYMYESGHTEKKHRVDSGQGVASDQSMLGHNDGLNSDIMQNWRTQILQLAVASKIPLSSFYSREFLELLHALSPLKLKSDDELLQFIANPKFLHESEVKFARQQLDRVKEGMSNVTIKSGVTLSVTCWRTLDLQHLVAFTLVNSSGDAACVQVTDIGGHTFQLCTCTDDRTESMPLVCPAQMPRFVHLLEDVLADLKDQNINVIAIIADSAAVLSAANQVCRSPTWRSLLVLPCISAILTSLAGTILTHEGYRATVGQLVDIAGYFSNARLQALLRGTSGEQDAHIPFPMRNNWFSFVTCLTKVLHYSDHIMALCSSQDKHGKSGAVPLALRELVLGNNKQLWKTLRGVEVLLTPLREAYSLFFQPQVSLNETNSACDTADEDTSTVHGGLTLAHVMYQLGRLSQQYATLAEPSHFHSSSSVKDETRIVAHVLHELLNVMWQRYDLPTMVLAYVFDFHMDTERLNMRRKTLEWETVSSYFHLYFHRWFCQSQDGEVKDSTVLTPISRERVDEILNTYQLSQFPFDTSTTSDYTDVSSFYSFVSDTHPEICALCCRVYTVALACVDLRRVIRGLGVVPSVAQTVKSPEKVELLLHVGFATNYRKKRHISTSSNNDDKILSELLQVSYPEELLCNVDDWEIFSSEWSQFLAHELTLDELEQLQKNGSIERQQDTNEESVYLSLDQLFFEALPPLHGASYVAGRNSPASVVL</sequence>
<comment type="caution">
    <text evidence="1">The sequence shown here is derived from an EMBL/GenBank/DDBJ whole genome shotgun (WGS) entry which is preliminary data.</text>
</comment>
<reference evidence="1 2" key="1">
    <citation type="journal article" date="2022" name="bioRxiv">
        <title>The genome of the oomycete Peronosclerospora sorghi, a cosmopolitan pathogen of maize and sorghum, is inflated with dispersed pseudogenes.</title>
        <authorList>
            <person name="Fletcher K."/>
            <person name="Martin F."/>
            <person name="Isakeit T."/>
            <person name="Cavanaugh K."/>
            <person name="Magill C."/>
            <person name="Michelmore R."/>
        </authorList>
    </citation>
    <scope>NUCLEOTIDE SEQUENCE [LARGE SCALE GENOMIC DNA]</scope>
    <source>
        <strain evidence="1">P6</strain>
    </source>
</reference>
<accession>A0ACC0W0Y9</accession>
<gene>
    <name evidence="1" type="ORF">PsorP6_008927</name>
</gene>
<dbReference type="EMBL" id="CM047584">
    <property type="protein sequence ID" value="KAI9912197.1"/>
    <property type="molecule type" value="Genomic_DNA"/>
</dbReference>
<evidence type="ECO:0000313" key="1">
    <source>
        <dbReference type="EMBL" id="KAI9912197.1"/>
    </source>
</evidence>
<evidence type="ECO:0000313" key="2">
    <source>
        <dbReference type="Proteomes" id="UP001163321"/>
    </source>
</evidence>